<dbReference type="Proteomes" id="UP000050580">
    <property type="component" value="Unassembled WGS sequence"/>
</dbReference>
<dbReference type="STRING" id="1610491.AAV94_09685"/>
<sequence length="221" mass="23894">MAAEATLLAGERVQLFGARALHWPAQRMLVVADLHLGKGDVFRRAGLAVPRGGTRADLWRLQQLLQATDARQLLVLGDFVHGPVADAPWRAQWQQWRARHAHIGIDVVAGNHDRQLRRAAGLADLLGITLHTAPLQRPPFVFAHATEDVPASIDGYVLSGHLHPVVRLPGLPRLPVFAFGAGAGVLPAFTQFSGGQPIWPAQYRQWYICAPAGAIAAGHTA</sequence>
<protein>
    <recommendedName>
        <fullName evidence="1">Calcineurin-like phosphoesterase domain-containing protein</fullName>
    </recommendedName>
</protein>
<dbReference type="PANTHER" id="PTHR39323:SF1">
    <property type="entry name" value="BLR1149 PROTEIN"/>
    <property type="match status" value="1"/>
</dbReference>
<feature type="domain" description="Calcineurin-like phosphoesterase" evidence="1">
    <location>
        <begin position="27"/>
        <end position="123"/>
    </location>
</feature>
<evidence type="ECO:0000313" key="3">
    <source>
        <dbReference type="Proteomes" id="UP000050580"/>
    </source>
</evidence>
<reference evidence="2 3" key="1">
    <citation type="submission" date="2015-05" db="EMBL/GenBank/DDBJ databases">
        <title>Draft genome sequence of Lampropedia sp. CT6, isolated from the microbial mat of a hot water spring, located at Manikaran, India.</title>
        <authorList>
            <person name="Tripathi C."/>
            <person name="Rani P."/>
            <person name="Mahato N.K."/>
            <person name="Lal R."/>
        </authorList>
    </citation>
    <scope>NUCLEOTIDE SEQUENCE [LARGE SCALE GENOMIC DNA]</scope>
    <source>
        <strain evidence="2 3">CT6</strain>
    </source>
</reference>
<dbReference type="SUPFAM" id="SSF56300">
    <property type="entry name" value="Metallo-dependent phosphatases"/>
    <property type="match status" value="1"/>
</dbReference>
<dbReference type="Pfam" id="PF00149">
    <property type="entry name" value="Metallophos"/>
    <property type="match status" value="1"/>
</dbReference>
<dbReference type="PIRSF" id="PIRSF000887">
    <property type="entry name" value="Pesterase_MJ0037"/>
    <property type="match status" value="1"/>
</dbReference>
<proteinExistence type="predicted"/>
<dbReference type="InterPro" id="IPR026336">
    <property type="entry name" value="PdeM-like"/>
</dbReference>
<dbReference type="Gene3D" id="3.60.21.10">
    <property type="match status" value="1"/>
</dbReference>
<evidence type="ECO:0000313" key="2">
    <source>
        <dbReference type="EMBL" id="KKW67593.1"/>
    </source>
</evidence>
<dbReference type="InterPro" id="IPR004843">
    <property type="entry name" value="Calcineurin-like_PHP"/>
</dbReference>
<dbReference type="GO" id="GO:0016787">
    <property type="term" value="F:hydrolase activity"/>
    <property type="evidence" value="ECO:0007669"/>
    <property type="project" value="InterPro"/>
</dbReference>
<name>A0A0U1PYJ1_9BURK</name>
<accession>A0A0U1PYJ1</accession>
<dbReference type="PANTHER" id="PTHR39323">
    <property type="entry name" value="BLR1149 PROTEIN"/>
    <property type="match status" value="1"/>
</dbReference>
<dbReference type="NCBIfam" id="TIGR04123">
    <property type="entry name" value="P_estr_lig_assc"/>
    <property type="match status" value="1"/>
</dbReference>
<dbReference type="EMBL" id="LBNQ01000029">
    <property type="protein sequence ID" value="KKW67593.1"/>
    <property type="molecule type" value="Genomic_DNA"/>
</dbReference>
<keyword evidence="3" id="KW-1185">Reference proteome</keyword>
<dbReference type="AlphaFoldDB" id="A0A0U1PYJ1"/>
<dbReference type="InterPro" id="IPR024173">
    <property type="entry name" value="Pesterase_MJ0037-like"/>
</dbReference>
<comment type="caution">
    <text evidence="2">The sequence shown here is derived from an EMBL/GenBank/DDBJ whole genome shotgun (WGS) entry which is preliminary data.</text>
</comment>
<gene>
    <name evidence="2" type="ORF">AAV94_09685</name>
</gene>
<dbReference type="InterPro" id="IPR029052">
    <property type="entry name" value="Metallo-depent_PP-like"/>
</dbReference>
<organism evidence="2 3">
    <name type="scientific">Lampropedia cohaerens</name>
    <dbReference type="NCBI Taxonomy" id="1610491"/>
    <lineage>
        <taxon>Bacteria</taxon>
        <taxon>Pseudomonadati</taxon>
        <taxon>Pseudomonadota</taxon>
        <taxon>Betaproteobacteria</taxon>
        <taxon>Burkholderiales</taxon>
        <taxon>Comamonadaceae</taxon>
        <taxon>Lampropedia</taxon>
    </lineage>
</organism>
<evidence type="ECO:0000259" key="1">
    <source>
        <dbReference type="Pfam" id="PF00149"/>
    </source>
</evidence>